<keyword evidence="2" id="KW-1185">Reference proteome</keyword>
<comment type="caution">
    <text evidence="1">The sequence shown here is derived from an EMBL/GenBank/DDBJ whole genome shotgun (WGS) entry which is preliminary data.</text>
</comment>
<evidence type="ECO:0000313" key="1">
    <source>
        <dbReference type="EMBL" id="KAH8038954.1"/>
    </source>
</evidence>
<reference evidence="1" key="1">
    <citation type="journal article" date="2020" name="Cell">
        <title>Large-Scale Comparative Analyses of Tick Genomes Elucidate Their Genetic Diversity and Vector Capacities.</title>
        <authorList>
            <consortium name="Tick Genome and Microbiome Consortium (TIGMIC)"/>
            <person name="Jia N."/>
            <person name="Wang J."/>
            <person name="Shi W."/>
            <person name="Du L."/>
            <person name="Sun Y."/>
            <person name="Zhan W."/>
            <person name="Jiang J.F."/>
            <person name="Wang Q."/>
            <person name="Zhang B."/>
            <person name="Ji P."/>
            <person name="Bell-Sakyi L."/>
            <person name="Cui X.M."/>
            <person name="Yuan T.T."/>
            <person name="Jiang B.G."/>
            <person name="Yang W.F."/>
            <person name="Lam T.T."/>
            <person name="Chang Q.C."/>
            <person name="Ding S.J."/>
            <person name="Wang X.J."/>
            <person name="Zhu J.G."/>
            <person name="Ruan X.D."/>
            <person name="Zhao L."/>
            <person name="Wei J.T."/>
            <person name="Ye R.Z."/>
            <person name="Que T.C."/>
            <person name="Du C.H."/>
            <person name="Zhou Y.H."/>
            <person name="Cheng J.X."/>
            <person name="Dai P.F."/>
            <person name="Guo W.B."/>
            <person name="Han X.H."/>
            <person name="Huang E.J."/>
            <person name="Li L.F."/>
            <person name="Wei W."/>
            <person name="Gao Y.C."/>
            <person name="Liu J.Z."/>
            <person name="Shao H.Z."/>
            <person name="Wang X."/>
            <person name="Wang C.C."/>
            <person name="Yang T.C."/>
            <person name="Huo Q.B."/>
            <person name="Li W."/>
            <person name="Chen H.Y."/>
            <person name="Chen S.E."/>
            <person name="Zhou L.G."/>
            <person name="Ni X.B."/>
            <person name="Tian J.H."/>
            <person name="Sheng Y."/>
            <person name="Liu T."/>
            <person name="Pan Y.S."/>
            <person name="Xia L.Y."/>
            <person name="Li J."/>
            <person name="Zhao F."/>
            <person name="Cao W.C."/>
        </authorList>
    </citation>
    <scope>NUCLEOTIDE SEQUENCE</scope>
    <source>
        <strain evidence="1">Rmic-2018</strain>
    </source>
</reference>
<dbReference type="Proteomes" id="UP000821866">
    <property type="component" value="Chromosome 1"/>
</dbReference>
<organism evidence="1 2">
    <name type="scientific">Rhipicephalus microplus</name>
    <name type="common">Cattle tick</name>
    <name type="synonym">Boophilus microplus</name>
    <dbReference type="NCBI Taxonomy" id="6941"/>
    <lineage>
        <taxon>Eukaryota</taxon>
        <taxon>Metazoa</taxon>
        <taxon>Ecdysozoa</taxon>
        <taxon>Arthropoda</taxon>
        <taxon>Chelicerata</taxon>
        <taxon>Arachnida</taxon>
        <taxon>Acari</taxon>
        <taxon>Parasitiformes</taxon>
        <taxon>Ixodida</taxon>
        <taxon>Ixodoidea</taxon>
        <taxon>Ixodidae</taxon>
        <taxon>Rhipicephalinae</taxon>
        <taxon>Rhipicephalus</taxon>
        <taxon>Boophilus</taxon>
    </lineage>
</organism>
<accession>A0A9J6EX76</accession>
<evidence type="ECO:0000313" key="2">
    <source>
        <dbReference type="Proteomes" id="UP000821866"/>
    </source>
</evidence>
<sequence>MHAPILPRVIFFVAHPLPSTAPPLPPNSATRSGARRSACFGVRGGKAAIIPQPSSSFSPKLSPSFPPLSLIRRRLGKELQPRPSPLLRREAGIRGSTGHLRPCRPADPGKNSSEFAFRSAQVELLRFAEQGAVASSLITADPNLQGLNRACPYIRLGMAEA</sequence>
<protein>
    <submittedName>
        <fullName evidence="1">Uncharacterized protein</fullName>
    </submittedName>
</protein>
<name>A0A9J6EX76_RHIMP</name>
<dbReference type="EMBL" id="JABSTU010000001">
    <property type="protein sequence ID" value="KAH8038954.1"/>
    <property type="molecule type" value="Genomic_DNA"/>
</dbReference>
<dbReference type="AlphaFoldDB" id="A0A9J6EX76"/>
<proteinExistence type="predicted"/>
<gene>
    <name evidence="1" type="ORF">HPB51_004066</name>
</gene>
<reference evidence="1" key="2">
    <citation type="submission" date="2021-09" db="EMBL/GenBank/DDBJ databases">
        <authorList>
            <person name="Jia N."/>
            <person name="Wang J."/>
            <person name="Shi W."/>
            <person name="Du L."/>
            <person name="Sun Y."/>
            <person name="Zhan W."/>
            <person name="Jiang J."/>
            <person name="Wang Q."/>
            <person name="Zhang B."/>
            <person name="Ji P."/>
            <person name="Sakyi L.B."/>
            <person name="Cui X."/>
            <person name="Yuan T."/>
            <person name="Jiang B."/>
            <person name="Yang W."/>
            <person name="Lam T.T.-Y."/>
            <person name="Chang Q."/>
            <person name="Ding S."/>
            <person name="Wang X."/>
            <person name="Zhu J."/>
            <person name="Ruan X."/>
            <person name="Zhao L."/>
            <person name="Wei J."/>
            <person name="Que T."/>
            <person name="Du C."/>
            <person name="Cheng J."/>
            <person name="Dai P."/>
            <person name="Han X."/>
            <person name="Huang E."/>
            <person name="Gao Y."/>
            <person name="Liu J."/>
            <person name="Shao H."/>
            <person name="Ye R."/>
            <person name="Li L."/>
            <person name="Wei W."/>
            <person name="Wang X."/>
            <person name="Wang C."/>
            <person name="Huo Q."/>
            <person name="Li W."/>
            <person name="Guo W."/>
            <person name="Chen H."/>
            <person name="Chen S."/>
            <person name="Zhou L."/>
            <person name="Zhou L."/>
            <person name="Ni X."/>
            <person name="Tian J."/>
            <person name="Zhou Y."/>
            <person name="Sheng Y."/>
            <person name="Liu T."/>
            <person name="Pan Y."/>
            <person name="Xia L."/>
            <person name="Li J."/>
            <person name="Zhao F."/>
            <person name="Cao W."/>
        </authorList>
    </citation>
    <scope>NUCLEOTIDE SEQUENCE</scope>
    <source>
        <strain evidence="1">Rmic-2018</strain>
        <tissue evidence="1">Larvae</tissue>
    </source>
</reference>